<dbReference type="Gene3D" id="3.90.550.10">
    <property type="entry name" value="Spore Coat Polysaccharide Biosynthesis Protein SpsA, Chain A"/>
    <property type="match status" value="1"/>
</dbReference>
<dbReference type="GO" id="GO:0009298">
    <property type="term" value="P:GDP-mannose biosynthetic process"/>
    <property type="evidence" value="ECO:0007669"/>
    <property type="project" value="UniProtKB-UniPathway"/>
</dbReference>
<proteinExistence type="inferred from homology"/>
<dbReference type="Proteomes" id="UP000509421">
    <property type="component" value="Chromosome"/>
</dbReference>
<feature type="domain" description="Mannose-6-phosphate isomerase type II C-terminal" evidence="11">
    <location>
        <begin position="349"/>
        <end position="463"/>
    </location>
</feature>
<dbReference type="InterPro" id="IPR001538">
    <property type="entry name" value="Man6P_isomerase-2_C"/>
</dbReference>
<sequence length="464" mass="52242">MILPVIMAGGVGTRLWPLSRKYFPKQFHNLVSSESLLIDTLKRLEKIKHVPALIVSNEDHRFLVAEQVKNSTSKVSGILLEPEGKNTCPAVALAAFHALKEGMDPLLLVLAADHAIEENDKFIRAINIAQESASKGFLVTFGIVPDRPETGYGYIRKGNDIGSDVYVVNSFKEKPDLDTALSYVSSGEYLWNSGMFMFRASAFLEQLKQYAPDIYECCELSVKNSLRDLDFIRVDHQIFKNCISESVDYAIMEKTDKAVVVPLQAKWNDVGSWAALWELSNKDSSGNYISGDVITNNCTGNYIRSDSSLVATVGVNDHIIVNTKDALLIAHKNHVQDIKAITSILQQKNRPELSYFKNEFRSWGEIERIDTNNNYLVNRITIKPGSKISNQLHYHRNEHWIVVSGTAKIKIDNDYFYLTENESTFIKVGQQHSIMNPGTLPLIIIEVQVGNLISEEDILRMDDK</sequence>
<dbReference type="NCBIfam" id="TIGR01479">
    <property type="entry name" value="GMP_PMI"/>
    <property type="match status" value="1"/>
</dbReference>
<dbReference type="InterPro" id="IPR054566">
    <property type="entry name" value="ManC/GMP-like_b-helix"/>
</dbReference>
<evidence type="ECO:0000313" key="14">
    <source>
        <dbReference type="Proteomes" id="UP000509421"/>
    </source>
</evidence>
<dbReference type="InterPro" id="IPR049577">
    <property type="entry name" value="GMPP_N"/>
</dbReference>
<feature type="domain" description="Nucleotidyl transferase" evidence="10">
    <location>
        <begin position="4"/>
        <end position="284"/>
    </location>
</feature>
<dbReference type="InterPro" id="IPR014710">
    <property type="entry name" value="RmlC-like_jellyroll"/>
</dbReference>
<dbReference type="EMBL" id="CP056117">
    <property type="protein sequence ID" value="QKZ98535.1"/>
    <property type="molecule type" value="Genomic_DNA"/>
</dbReference>
<dbReference type="GO" id="GO:0000271">
    <property type="term" value="P:polysaccharide biosynthetic process"/>
    <property type="evidence" value="ECO:0007669"/>
    <property type="project" value="InterPro"/>
</dbReference>
<evidence type="ECO:0000256" key="8">
    <source>
        <dbReference type="ARBA" id="ARBA00047343"/>
    </source>
</evidence>
<evidence type="ECO:0000256" key="9">
    <source>
        <dbReference type="RuleBase" id="RU004190"/>
    </source>
</evidence>
<dbReference type="UniPathway" id="UPA00126">
    <property type="reaction ID" value="UER00930"/>
</dbReference>
<dbReference type="InterPro" id="IPR011051">
    <property type="entry name" value="RmlC_Cupin_sf"/>
</dbReference>
<evidence type="ECO:0000256" key="7">
    <source>
        <dbReference type="ARBA" id="ARBA00023134"/>
    </source>
</evidence>
<comment type="catalytic activity">
    <reaction evidence="8">
        <text>alpha-D-mannose 1-phosphate + GTP + H(+) = GDP-alpha-D-mannose + diphosphate</text>
        <dbReference type="Rhea" id="RHEA:15229"/>
        <dbReference type="ChEBI" id="CHEBI:15378"/>
        <dbReference type="ChEBI" id="CHEBI:33019"/>
        <dbReference type="ChEBI" id="CHEBI:37565"/>
        <dbReference type="ChEBI" id="CHEBI:57527"/>
        <dbReference type="ChEBI" id="CHEBI:58409"/>
        <dbReference type="EC" id="2.7.7.13"/>
    </reaction>
</comment>
<dbReference type="CDD" id="cd02509">
    <property type="entry name" value="GDP-M1P_Guanylyltransferase"/>
    <property type="match status" value="1"/>
</dbReference>
<keyword evidence="6" id="KW-0547">Nucleotide-binding</keyword>
<evidence type="ECO:0000256" key="5">
    <source>
        <dbReference type="ARBA" id="ARBA00022695"/>
    </source>
</evidence>
<dbReference type="PANTHER" id="PTHR46390:SF1">
    <property type="entry name" value="MANNOSE-1-PHOSPHATE GUANYLYLTRANSFERASE"/>
    <property type="match status" value="1"/>
</dbReference>
<keyword evidence="4 13" id="KW-0808">Transferase</keyword>
<dbReference type="GO" id="GO:0016853">
    <property type="term" value="F:isomerase activity"/>
    <property type="evidence" value="ECO:0007669"/>
    <property type="project" value="UniProtKB-KW"/>
</dbReference>
<evidence type="ECO:0000259" key="12">
    <source>
        <dbReference type="Pfam" id="PF22640"/>
    </source>
</evidence>
<dbReference type="SUPFAM" id="SSF53448">
    <property type="entry name" value="Nucleotide-diphospho-sugar transferases"/>
    <property type="match status" value="1"/>
</dbReference>
<dbReference type="Pfam" id="PF00483">
    <property type="entry name" value="NTP_transferase"/>
    <property type="match status" value="1"/>
</dbReference>
<name>A0A7H8UFG3_ENTCL</name>
<dbReference type="PANTHER" id="PTHR46390">
    <property type="entry name" value="MANNOSE-1-PHOSPHATE GUANYLYLTRANSFERASE"/>
    <property type="match status" value="1"/>
</dbReference>
<dbReference type="GO" id="GO:0004475">
    <property type="term" value="F:mannose-1-phosphate guanylyltransferase (GTP) activity"/>
    <property type="evidence" value="ECO:0007669"/>
    <property type="project" value="UniProtKB-EC"/>
</dbReference>
<dbReference type="EC" id="2.7.7.13" evidence="3"/>
<dbReference type="InterPro" id="IPR029044">
    <property type="entry name" value="Nucleotide-diphossugar_trans"/>
</dbReference>
<comment type="similarity">
    <text evidence="2 9">Belongs to the mannose-6-phosphate isomerase type 2 family.</text>
</comment>
<evidence type="ECO:0000313" key="13">
    <source>
        <dbReference type="EMBL" id="QKZ98535.1"/>
    </source>
</evidence>
<evidence type="ECO:0000259" key="10">
    <source>
        <dbReference type="Pfam" id="PF00483"/>
    </source>
</evidence>
<evidence type="ECO:0000256" key="3">
    <source>
        <dbReference type="ARBA" id="ARBA00012387"/>
    </source>
</evidence>
<evidence type="ECO:0000256" key="6">
    <source>
        <dbReference type="ARBA" id="ARBA00022741"/>
    </source>
</evidence>
<keyword evidence="7" id="KW-0342">GTP-binding</keyword>
<organism evidence="13 14">
    <name type="scientific">Enterobacter cloacae</name>
    <dbReference type="NCBI Taxonomy" id="550"/>
    <lineage>
        <taxon>Bacteria</taxon>
        <taxon>Pseudomonadati</taxon>
        <taxon>Pseudomonadota</taxon>
        <taxon>Gammaproteobacteria</taxon>
        <taxon>Enterobacterales</taxon>
        <taxon>Enterobacteriaceae</taxon>
        <taxon>Enterobacter</taxon>
        <taxon>Enterobacter cloacae complex</taxon>
    </lineage>
</organism>
<dbReference type="SUPFAM" id="SSF51182">
    <property type="entry name" value="RmlC-like cupins"/>
    <property type="match status" value="1"/>
</dbReference>
<keyword evidence="5 13" id="KW-0548">Nucleotidyltransferase</keyword>
<gene>
    <name evidence="13" type="ORF">HWQ14_12995</name>
</gene>
<dbReference type="RefSeq" id="WP_148418220.1">
    <property type="nucleotide sequence ID" value="NZ_CP056117.1"/>
</dbReference>
<dbReference type="InterPro" id="IPR005835">
    <property type="entry name" value="NTP_transferase_dom"/>
</dbReference>
<comment type="pathway">
    <text evidence="1">Nucleotide-sugar biosynthesis; GDP-alpha-D-mannose biosynthesis; GDP-alpha-D-mannose from alpha-D-mannose 1-phosphate (GTP route): step 1/1.</text>
</comment>
<dbReference type="AlphaFoldDB" id="A0A7H8UFG3"/>
<dbReference type="InterPro" id="IPR051161">
    <property type="entry name" value="Mannose-6P_isomerase_type2"/>
</dbReference>
<dbReference type="GO" id="GO:0005525">
    <property type="term" value="F:GTP binding"/>
    <property type="evidence" value="ECO:0007669"/>
    <property type="project" value="UniProtKB-KW"/>
</dbReference>
<feature type="domain" description="MannoseP isomerase/GMP-like beta-helix" evidence="12">
    <location>
        <begin position="293"/>
        <end position="341"/>
    </location>
</feature>
<dbReference type="CDD" id="cd02213">
    <property type="entry name" value="cupin_PMI_typeII_C"/>
    <property type="match status" value="1"/>
</dbReference>
<dbReference type="InterPro" id="IPR006375">
    <property type="entry name" value="Man1P_GuaTrfase/Man6P_Isoase"/>
</dbReference>
<evidence type="ECO:0000256" key="1">
    <source>
        <dbReference type="ARBA" id="ARBA00004823"/>
    </source>
</evidence>
<evidence type="ECO:0000259" key="11">
    <source>
        <dbReference type="Pfam" id="PF01050"/>
    </source>
</evidence>
<evidence type="ECO:0000256" key="2">
    <source>
        <dbReference type="ARBA" id="ARBA00006115"/>
    </source>
</evidence>
<dbReference type="Pfam" id="PF22640">
    <property type="entry name" value="ManC_GMP_beta-helix"/>
    <property type="match status" value="1"/>
</dbReference>
<dbReference type="FunFam" id="3.90.550.10:FF:000046">
    <property type="entry name" value="Mannose-1-phosphate guanylyltransferase (GDP)"/>
    <property type="match status" value="1"/>
</dbReference>
<protein>
    <recommendedName>
        <fullName evidence="3">mannose-1-phosphate guanylyltransferase</fullName>
        <ecNumber evidence="3">2.7.7.13</ecNumber>
    </recommendedName>
</protein>
<evidence type="ECO:0000256" key="4">
    <source>
        <dbReference type="ARBA" id="ARBA00022679"/>
    </source>
</evidence>
<dbReference type="Pfam" id="PF01050">
    <property type="entry name" value="MannoseP_isomer"/>
    <property type="match status" value="1"/>
</dbReference>
<keyword evidence="13" id="KW-0413">Isomerase</keyword>
<reference evidence="13 14" key="1">
    <citation type="submission" date="2020-06" db="EMBL/GenBank/DDBJ databases">
        <title>Long-read sequencing of DSM26481-BlokeschLab.</title>
        <authorList>
            <person name="Blokesch M."/>
        </authorList>
    </citation>
    <scope>NUCLEOTIDE SEQUENCE [LARGE SCALE GENOMIC DNA]</scope>
    <source>
        <strain evidence="13 14">DSM 26481</strain>
    </source>
</reference>
<dbReference type="Gene3D" id="2.60.120.10">
    <property type="entry name" value="Jelly Rolls"/>
    <property type="match status" value="1"/>
</dbReference>
<accession>A0A7H8UFG3</accession>